<proteinExistence type="predicted"/>
<sequence>MHPQPIRRMQDHPPIAQLVTKPLDQQCAVGGYHCGSGALVVQQSPQVVGGIVVETQTRTTCAECRTVQGGQLAGEGAECGAELGGAAGIVSAPERQSGRLARRGDHQHPVVGDLGDSPAGGTQRDHVTGAGLVNHFLVEFAYPRRPLGSEVDGEQPAIGNGAAGGDGQSLGSGSRGQRAGIAVIHQPRPQLSELGGWVLAGQQVQGGLEQATRQGRERGGPPHGVEPRVGIQRFQRSRRHRVLGQNVEWVSRHPHGLDLTGKHALHADRAAE</sequence>
<evidence type="ECO:0000313" key="3">
    <source>
        <dbReference type="Proteomes" id="UP000048948"/>
    </source>
</evidence>
<dbReference type="AntiFam" id="ANF00172">
    <property type="entry name" value="Shadow ORF (opposite lhr)"/>
</dbReference>
<evidence type="ECO:0000313" key="2">
    <source>
        <dbReference type="EMBL" id="CKS26574.1"/>
    </source>
</evidence>
<dbReference type="EMBL" id="CNGE01000233">
    <property type="protein sequence ID" value="CKS26574.1"/>
    <property type="molecule type" value="Genomic_DNA"/>
</dbReference>
<feature type="region of interest" description="Disordered" evidence="1">
    <location>
        <begin position="207"/>
        <end position="228"/>
    </location>
</feature>
<evidence type="ECO:0000256" key="1">
    <source>
        <dbReference type="SAM" id="MobiDB-lite"/>
    </source>
</evidence>
<dbReference type="AlphaFoldDB" id="A0A0U0SY58"/>
<feature type="region of interest" description="Disordered" evidence="1">
    <location>
        <begin position="148"/>
        <end position="177"/>
    </location>
</feature>
<name>A0A0U0SY58_MYCTX</name>
<reference evidence="2 3" key="1">
    <citation type="submission" date="2015-03" db="EMBL/GenBank/DDBJ databases">
        <authorList>
            <consortium name="Pathogen Informatics"/>
        </authorList>
    </citation>
    <scope>NUCLEOTIDE SEQUENCE [LARGE SCALE GENOMIC DNA]</scope>
    <source>
        <strain evidence="2 3">Bir 172</strain>
    </source>
</reference>
<gene>
    <name evidence="2" type="ORF">ERS027646_01550</name>
</gene>
<protein>
    <submittedName>
        <fullName evidence="2">Uncharacterized protein</fullName>
    </submittedName>
</protein>
<dbReference type="Proteomes" id="UP000048948">
    <property type="component" value="Unassembled WGS sequence"/>
</dbReference>
<feature type="compositionally biased region" description="Gly residues" evidence="1">
    <location>
        <begin position="161"/>
        <end position="174"/>
    </location>
</feature>
<accession>A0A0U0SY58</accession>
<organism evidence="2 3">
    <name type="scientific">Mycobacterium tuberculosis</name>
    <dbReference type="NCBI Taxonomy" id="1773"/>
    <lineage>
        <taxon>Bacteria</taxon>
        <taxon>Bacillati</taxon>
        <taxon>Actinomycetota</taxon>
        <taxon>Actinomycetes</taxon>
        <taxon>Mycobacteriales</taxon>
        <taxon>Mycobacteriaceae</taxon>
        <taxon>Mycobacterium</taxon>
        <taxon>Mycobacterium tuberculosis complex</taxon>
    </lineage>
</organism>
<feature type="region of interest" description="Disordered" evidence="1">
    <location>
        <begin position="100"/>
        <end position="121"/>
    </location>
</feature>